<dbReference type="EMBL" id="JGZE01000011">
    <property type="protein sequence ID" value="KFI76801.1"/>
    <property type="molecule type" value="Genomic_DNA"/>
</dbReference>
<comment type="catalytic activity">
    <reaction evidence="8 9">
        <text>(1S,2R)-1-C-(indol-3-yl)glycerol 3-phosphate + L-serine = D-glyceraldehyde 3-phosphate + L-tryptophan + H2O</text>
        <dbReference type="Rhea" id="RHEA:10532"/>
        <dbReference type="ChEBI" id="CHEBI:15377"/>
        <dbReference type="ChEBI" id="CHEBI:33384"/>
        <dbReference type="ChEBI" id="CHEBI:57912"/>
        <dbReference type="ChEBI" id="CHEBI:58866"/>
        <dbReference type="ChEBI" id="CHEBI:59776"/>
        <dbReference type="EC" id="4.2.1.20"/>
    </reaction>
</comment>
<dbReference type="FunFam" id="3.20.20.70:FF:000037">
    <property type="entry name" value="Tryptophan synthase alpha chain"/>
    <property type="match status" value="1"/>
</dbReference>
<dbReference type="NCBIfam" id="TIGR00262">
    <property type="entry name" value="trpA"/>
    <property type="match status" value="1"/>
</dbReference>
<dbReference type="GO" id="GO:0004834">
    <property type="term" value="F:tryptophan synthase activity"/>
    <property type="evidence" value="ECO:0007669"/>
    <property type="project" value="UniProtKB-UniRule"/>
</dbReference>
<dbReference type="InterPro" id="IPR018204">
    <property type="entry name" value="Trp_synthase_alpha_AS"/>
</dbReference>
<dbReference type="SUPFAM" id="SSF51366">
    <property type="entry name" value="Ribulose-phoshate binding barrel"/>
    <property type="match status" value="1"/>
</dbReference>
<comment type="pathway">
    <text evidence="2 9">Amino-acid biosynthesis; L-tryptophan biosynthesis; L-tryptophan from chorismate: step 5/5.</text>
</comment>
<dbReference type="OrthoDB" id="9804578at2"/>
<dbReference type="PANTHER" id="PTHR43406:SF1">
    <property type="entry name" value="TRYPTOPHAN SYNTHASE ALPHA CHAIN, CHLOROPLASTIC"/>
    <property type="match status" value="1"/>
</dbReference>
<dbReference type="STRING" id="1437603.GCA_000771525_01127"/>
<dbReference type="UniPathway" id="UPA00035">
    <property type="reaction ID" value="UER00044"/>
</dbReference>
<comment type="subunit">
    <text evidence="3 9">Tetramer of two alpha and two beta chains.</text>
</comment>
<dbReference type="HAMAP" id="MF_00131">
    <property type="entry name" value="Trp_synth_alpha"/>
    <property type="match status" value="1"/>
</dbReference>
<organism evidence="12 13">
    <name type="scientific">Bifidobacterium mongoliense DSM 21395</name>
    <dbReference type="NCBI Taxonomy" id="1437603"/>
    <lineage>
        <taxon>Bacteria</taxon>
        <taxon>Bacillati</taxon>
        <taxon>Actinomycetota</taxon>
        <taxon>Actinomycetes</taxon>
        <taxon>Bifidobacteriales</taxon>
        <taxon>Bifidobacteriaceae</taxon>
        <taxon>Bifidobacterium</taxon>
    </lineage>
</organism>
<dbReference type="InterPro" id="IPR011060">
    <property type="entry name" value="RibuloseP-bd_barrel"/>
</dbReference>
<keyword evidence="13" id="KW-1185">Reference proteome</keyword>
<keyword evidence="5 9" id="KW-0822">Tryptophan biosynthesis</keyword>
<evidence type="ECO:0000313" key="12">
    <source>
        <dbReference type="EMBL" id="KFI76801.1"/>
    </source>
</evidence>
<accession>A0A087C0K1</accession>
<evidence type="ECO:0000256" key="2">
    <source>
        <dbReference type="ARBA" id="ARBA00004733"/>
    </source>
</evidence>
<feature type="region of interest" description="Disordered" evidence="11">
    <location>
        <begin position="1"/>
        <end position="39"/>
    </location>
</feature>
<dbReference type="Pfam" id="PF00290">
    <property type="entry name" value="Trp_syntA"/>
    <property type="match status" value="1"/>
</dbReference>
<keyword evidence="4 9" id="KW-0028">Amino-acid biosynthesis</keyword>
<comment type="caution">
    <text evidence="12">The sequence shown here is derived from an EMBL/GenBank/DDBJ whole genome shotgun (WGS) entry which is preliminary data.</text>
</comment>
<dbReference type="PANTHER" id="PTHR43406">
    <property type="entry name" value="TRYPTOPHAN SYNTHASE, ALPHA CHAIN"/>
    <property type="match status" value="1"/>
</dbReference>
<feature type="active site" description="Proton acceptor" evidence="9">
    <location>
        <position position="92"/>
    </location>
</feature>
<evidence type="ECO:0000256" key="4">
    <source>
        <dbReference type="ARBA" id="ARBA00022605"/>
    </source>
</evidence>
<dbReference type="EC" id="4.2.1.20" evidence="9"/>
<evidence type="ECO:0000256" key="11">
    <source>
        <dbReference type="SAM" id="MobiDB-lite"/>
    </source>
</evidence>
<dbReference type="CDD" id="cd04724">
    <property type="entry name" value="Tryptophan_synthase_alpha"/>
    <property type="match status" value="1"/>
</dbReference>
<evidence type="ECO:0000256" key="6">
    <source>
        <dbReference type="ARBA" id="ARBA00023141"/>
    </source>
</evidence>
<evidence type="ECO:0000256" key="1">
    <source>
        <dbReference type="ARBA" id="ARBA00003365"/>
    </source>
</evidence>
<dbReference type="PROSITE" id="PS00167">
    <property type="entry name" value="TRP_SYNTHASE_ALPHA"/>
    <property type="match status" value="1"/>
</dbReference>
<evidence type="ECO:0000256" key="8">
    <source>
        <dbReference type="ARBA" id="ARBA00049047"/>
    </source>
</evidence>
<comment type="function">
    <text evidence="1 9">The alpha subunit is responsible for the aldol cleavage of indoleglycerol phosphate to indole and glyceraldehyde 3-phosphate.</text>
</comment>
<dbReference type="InterPro" id="IPR002028">
    <property type="entry name" value="Trp_synthase_suA"/>
</dbReference>
<dbReference type="InterPro" id="IPR013785">
    <property type="entry name" value="Aldolase_TIM"/>
</dbReference>
<keyword evidence="7 9" id="KW-0456">Lyase</keyword>
<evidence type="ECO:0000313" key="13">
    <source>
        <dbReference type="Proteomes" id="UP000029082"/>
    </source>
</evidence>
<reference evidence="12 13" key="1">
    <citation type="submission" date="2014-03" db="EMBL/GenBank/DDBJ databases">
        <title>Genomics of Bifidobacteria.</title>
        <authorList>
            <person name="Ventura M."/>
            <person name="Milani C."/>
            <person name="Lugli G.A."/>
        </authorList>
    </citation>
    <scope>NUCLEOTIDE SEQUENCE [LARGE SCALE GENOMIC DNA]</scope>
    <source>
        <strain evidence="12 13">DSM 21395</strain>
    </source>
</reference>
<evidence type="ECO:0000256" key="5">
    <source>
        <dbReference type="ARBA" id="ARBA00022822"/>
    </source>
</evidence>
<comment type="similarity">
    <text evidence="9 10">Belongs to the TrpA family.</text>
</comment>
<gene>
    <name evidence="9" type="primary">trpA</name>
    <name evidence="12" type="ORF">BMON_0705</name>
</gene>
<dbReference type="Proteomes" id="UP000029082">
    <property type="component" value="Unassembled WGS sequence"/>
</dbReference>
<sequence>MSANTVMDSMAARGGDTAGPSIPEQPLGLSARPSPTGSRLATLAGRDEPAFIGYLPYGFPDPDTSPRAFETLVRHGVDIVEIGLPYSDPVMDGPVIQTASRQAIAAGERIEGVFRAVQAVAQAGGVPLVMSYWNLIFHYGVERFAARFADAGGAGLITPDLIPDEAGEWIEASDRHGLDRIFLVAPDSTDERIRVAAANSRGFVYAASRMGVTGERATLSSSPRELVRRTRAVGADHVCVGIGVSTPAQGREVGSYADGVIVGSALVHTLLDGHDSNAASARPNSLDALAATTEGLAEAIHGARR</sequence>
<dbReference type="AlphaFoldDB" id="A0A087C0K1"/>
<keyword evidence="6 9" id="KW-0057">Aromatic amino acid biosynthesis</keyword>
<evidence type="ECO:0000256" key="10">
    <source>
        <dbReference type="RuleBase" id="RU003662"/>
    </source>
</evidence>
<evidence type="ECO:0000256" key="3">
    <source>
        <dbReference type="ARBA" id="ARBA00011270"/>
    </source>
</evidence>
<feature type="active site" description="Proton acceptor" evidence="9">
    <location>
        <position position="81"/>
    </location>
</feature>
<name>A0A087C0K1_9BIFI</name>
<proteinExistence type="inferred from homology"/>
<evidence type="ECO:0000256" key="7">
    <source>
        <dbReference type="ARBA" id="ARBA00023239"/>
    </source>
</evidence>
<dbReference type="GO" id="GO:0005829">
    <property type="term" value="C:cytosol"/>
    <property type="evidence" value="ECO:0007669"/>
    <property type="project" value="TreeGrafter"/>
</dbReference>
<protein>
    <recommendedName>
        <fullName evidence="9">Tryptophan synthase alpha chain</fullName>
        <ecNumber evidence="9">4.2.1.20</ecNumber>
    </recommendedName>
</protein>
<evidence type="ECO:0000256" key="9">
    <source>
        <dbReference type="HAMAP-Rule" id="MF_00131"/>
    </source>
</evidence>
<dbReference type="eggNOG" id="COG0159">
    <property type="taxonomic scope" value="Bacteria"/>
</dbReference>
<dbReference type="Gene3D" id="3.20.20.70">
    <property type="entry name" value="Aldolase class I"/>
    <property type="match status" value="1"/>
</dbReference>